<evidence type="ECO:0000256" key="1">
    <source>
        <dbReference type="SAM" id="MobiDB-lite"/>
    </source>
</evidence>
<evidence type="ECO:0000313" key="3">
    <source>
        <dbReference type="Proteomes" id="UP001487740"/>
    </source>
</evidence>
<keyword evidence="3" id="KW-1185">Reference proteome</keyword>
<accession>A0AAW0TUX0</accession>
<sequence>MLVAVAPKKKQQQQQPAPLTPACSSPNQPSSRPQSLKPSLTQPHPAHFQAQFHKISFNQQSQHSPWRRRKHSERCPDQCEAPVPLGRW</sequence>
<organism evidence="2 3">
    <name type="scientific">Scylla paramamosain</name>
    <name type="common">Mud crab</name>
    <dbReference type="NCBI Taxonomy" id="85552"/>
    <lineage>
        <taxon>Eukaryota</taxon>
        <taxon>Metazoa</taxon>
        <taxon>Ecdysozoa</taxon>
        <taxon>Arthropoda</taxon>
        <taxon>Crustacea</taxon>
        <taxon>Multicrustacea</taxon>
        <taxon>Malacostraca</taxon>
        <taxon>Eumalacostraca</taxon>
        <taxon>Eucarida</taxon>
        <taxon>Decapoda</taxon>
        <taxon>Pleocyemata</taxon>
        <taxon>Brachyura</taxon>
        <taxon>Eubrachyura</taxon>
        <taxon>Portunoidea</taxon>
        <taxon>Portunidae</taxon>
        <taxon>Portuninae</taxon>
        <taxon>Scylla</taxon>
    </lineage>
</organism>
<feature type="compositionally biased region" description="Low complexity" evidence="1">
    <location>
        <begin position="1"/>
        <end position="17"/>
    </location>
</feature>
<feature type="compositionally biased region" description="Low complexity" evidence="1">
    <location>
        <begin position="24"/>
        <end position="35"/>
    </location>
</feature>
<comment type="caution">
    <text evidence="2">The sequence shown here is derived from an EMBL/GenBank/DDBJ whole genome shotgun (WGS) entry which is preliminary data.</text>
</comment>
<dbReference type="Proteomes" id="UP001487740">
    <property type="component" value="Unassembled WGS sequence"/>
</dbReference>
<name>A0AAW0TUX0_SCYPA</name>
<dbReference type="AlphaFoldDB" id="A0AAW0TUX0"/>
<evidence type="ECO:0000313" key="2">
    <source>
        <dbReference type="EMBL" id="KAK8391529.1"/>
    </source>
</evidence>
<feature type="region of interest" description="Disordered" evidence="1">
    <location>
        <begin position="1"/>
        <end position="88"/>
    </location>
</feature>
<proteinExistence type="predicted"/>
<gene>
    <name evidence="2" type="ORF">O3P69_017228</name>
</gene>
<reference evidence="2 3" key="1">
    <citation type="submission" date="2023-03" db="EMBL/GenBank/DDBJ databases">
        <title>High-quality genome of Scylla paramamosain provides insights in environmental adaptation.</title>
        <authorList>
            <person name="Zhang L."/>
        </authorList>
    </citation>
    <scope>NUCLEOTIDE SEQUENCE [LARGE SCALE GENOMIC DNA]</scope>
    <source>
        <strain evidence="2">LZ_2023a</strain>
        <tissue evidence="2">Muscle</tissue>
    </source>
</reference>
<dbReference type="EMBL" id="JARAKH010000024">
    <property type="protein sequence ID" value="KAK8391529.1"/>
    <property type="molecule type" value="Genomic_DNA"/>
</dbReference>
<protein>
    <submittedName>
        <fullName evidence="2">Uncharacterized protein</fullName>
    </submittedName>
</protein>